<protein>
    <submittedName>
        <fullName evidence="1">Uncharacterized protein</fullName>
    </submittedName>
</protein>
<organism evidence="1 2">
    <name type="scientific">Xanthomonas axonopodis pv. citri (strain 306)</name>
    <dbReference type="NCBI Taxonomy" id="190486"/>
    <lineage>
        <taxon>Bacteria</taxon>
        <taxon>Pseudomonadati</taxon>
        <taxon>Pseudomonadota</taxon>
        <taxon>Gammaproteobacteria</taxon>
        <taxon>Lysobacterales</taxon>
        <taxon>Lysobacteraceae</taxon>
        <taxon>Xanthomonas</taxon>
    </lineage>
</organism>
<gene>
    <name evidence="1" type="ordered locus">XAC0853</name>
</gene>
<dbReference type="EMBL" id="AE008923">
    <property type="protein sequence ID" value="AAM35741.1"/>
    <property type="molecule type" value="Genomic_DNA"/>
</dbReference>
<dbReference type="Proteomes" id="UP000000576">
    <property type="component" value="Chromosome"/>
</dbReference>
<evidence type="ECO:0000313" key="1">
    <source>
        <dbReference type="EMBL" id="AAM35741.1"/>
    </source>
</evidence>
<sequence length="256" mass="26983">MIEIDYGDCCVDAAIAAVPSCWRGHAMGRQWACNGRADCDEATHTTGAQRDPTPGAIRMALLETARGRQAHLHHRTTFPSQCGGRLAVACMGDACPAVAGDAVATHVGVLAAMQVDADGVAAKDAAHAALHAVAGGAIPIDLRQRRRRVATRQDVLAYQPGVVALAAAGADGLKSNMRGLGNRRVAATLCAQLGADPQTRPCPRHREPAFDNAGSATQQQALRHRRAAMPPATRYAWGRTHPGSPWIAIPYLWSSP</sequence>
<accession>A0AAI8EQ08</accession>
<evidence type="ECO:0000313" key="2">
    <source>
        <dbReference type="Proteomes" id="UP000000576"/>
    </source>
</evidence>
<name>A0AAI8EQ08_XANAC</name>
<dbReference type="AlphaFoldDB" id="A0AAI8EQ08"/>
<proteinExistence type="predicted"/>
<dbReference type="KEGG" id="xac:XAC0853"/>
<reference evidence="1 2" key="1">
    <citation type="journal article" date="2002" name="Nature">
        <title>Comparison of the genomes of two Xanthomonas pathogens with differing host specificities.</title>
        <authorList>
            <person name="da Silva A.C."/>
            <person name="Ferro J.A."/>
            <person name="Reinach F.C."/>
            <person name="Farah C.S."/>
            <person name="Furlan L.R."/>
            <person name="Quaggio R.B."/>
            <person name="Monteiro-Vitorello C.B."/>
            <person name="Van Sluys M.A."/>
            <person name="Almeida N.F."/>
            <person name="Alves L.M."/>
            <person name="do Amaral A.M."/>
            <person name="Bertolini M.C."/>
            <person name="Camargo L.E."/>
            <person name="Camarotte G."/>
            <person name="Cannavan F."/>
            <person name="Cardozo J."/>
            <person name="Chambergo F."/>
            <person name="Ciapina L.P."/>
            <person name="Cicarelli R.M."/>
            <person name="Coutinho L.L."/>
            <person name="Cursino-Santos J.R."/>
            <person name="El-Dorry H."/>
            <person name="Faria J.B."/>
            <person name="Ferreira A.J."/>
            <person name="Ferreira R.C."/>
            <person name="Ferro M.I."/>
            <person name="Formighieri E.F."/>
            <person name="Franco M.C."/>
            <person name="Greggio C.C."/>
            <person name="Gruber A."/>
            <person name="Katsuyama A.M."/>
            <person name="Kishi L.T."/>
            <person name="Leite R.P."/>
            <person name="Lemos E.G."/>
            <person name="Lemos M.V."/>
            <person name="Locali E.C."/>
            <person name="Machado M.A."/>
            <person name="Madeira A.M."/>
            <person name="Martinez-Rossi N.M."/>
            <person name="Martins E.C."/>
            <person name="Meidanis J."/>
            <person name="Menck C.F."/>
            <person name="Miyaki C.Y."/>
            <person name="Moon D.H."/>
            <person name="Moreira L.M."/>
            <person name="Novo M.T."/>
            <person name="Okura V.K."/>
            <person name="Oliveira M.C."/>
            <person name="Oliveira V.R."/>
            <person name="Pereira H.A."/>
            <person name="Rossi A."/>
            <person name="Sena J.A."/>
            <person name="Silva C."/>
            <person name="de Souza R.F."/>
            <person name="Spinola L.A."/>
            <person name="Takita M.A."/>
            <person name="Tamura R.E."/>
            <person name="Teixeira E.C."/>
            <person name="Tezza R.I."/>
            <person name="Trindade dos Santos M."/>
            <person name="Truffi D."/>
            <person name="Tsai S.M."/>
            <person name="White F.F."/>
            <person name="Setubal J.C."/>
            <person name="Kitajima J.P."/>
        </authorList>
    </citation>
    <scope>NUCLEOTIDE SEQUENCE [LARGE SCALE GENOMIC DNA]</scope>
    <source>
        <strain evidence="1 2">306</strain>
    </source>
</reference>